<feature type="region of interest" description="Disordered" evidence="1">
    <location>
        <begin position="31"/>
        <end position="50"/>
    </location>
</feature>
<comment type="caution">
    <text evidence="2">The sequence shown here is derived from an EMBL/GenBank/DDBJ whole genome shotgun (WGS) entry which is preliminary data.</text>
</comment>
<dbReference type="EMBL" id="LGRX02033125">
    <property type="protein sequence ID" value="KAK3242749.1"/>
    <property type="molecule type" value="Genomic_DNA"/>
</dbReference>
<dbReference type="Proteomes" id="UP001190700">
    <property type="component" value="Unassembled WGS sequence"/>
</dbReference>
<sequence length="540" mass="58177">METRTKSARRNRSKESDLDACIRLTEAVRDSPTCRTPPVPAPAAPSTNDNAATVAARDKFEEEKDIVRGIYAKGRYRKWAKAIRQHTLGDKFFGDSADVSGLAKVVVALKADLVTAGLDTDIFDLDNPNLGMQRFVNELIVTTRSPTLSSPTPVPTAVQQKLQAEHSALTYPARVDPRPILAKEQRLVRENRAVDLTPTSATRKAQLWESLDPTFYAAVKATRARPGTTSWGSCSRSDRDKIEAYIKTQRLGGAPVVLPKRTRKGLDGFRGGVGHDPRVGFDPGAKKALPRFPRCPTAGDGHRYHAWADCPLGGKRQPAGSTAAYYQRVEECTSEVLHTMALCRLVNQSAADNNGIMEAFTAAVEQHGAPAVVESGTASGGVDVSAYKFAVGESNDSEDEEMDVPRRSCGRFAASSEFPRGFGLVPLRHPVPSSALSAPFSAAVACSFALSDALFAELGEKSEVPPIEESFVDSEEEEFPPSIFEESFVGARWLCFGISPPSASACLYSGVDSLSPETRQQVLQLFAAAGGDAAAAATWW</sequence>
<protein>
    <submittedName>
        <fullName evidence="2">Uncharacterized protein</fullName>
    </submittedName>
</protein>
<evidence type="ECO:0000256" key="1">
    <source>
        <dbReference type="SAM" id="MobiDB-lite"/>
    </source>
</evidence>
<gene>
    <name evidence="2" type="ORF">CYMTET_47567</name>
</gene>
<accession>A0AAE0BVG8</accession>
<organism evidence="2 3">
    <name type="scientific">Cymbomonas tetramitiformis</name>
    <dbReference type="NCBI Taxonomy" id="36881"/>
    <lineage>
        <taxon>Eukaryota</taxon>
        <taxon>Viridiplantae</taxon>
        <taxon>Chlorophyta</taxon>
        <taxon>Pyramimonadophyceae</taxon>
        <taxon>Pyramimonadales</taxon>
        <taxon>Pyramimonadaceae</taxon>
        <taxon>Cymbomonas</taxon>
    </lineage>
</organism>
<reference evidence="2 3" key="1">
    <citation type="journal article" date="2015" name="Genome Biol. Evol.">
        <title>Comparative Genomics of a Bacterivorous Green Alga Reveals Evolutionary Causalities and Consequences of Phago-Mixotrophic Mode of Nutrition.</title>
        <authorList>
            <person name="Burns J.A."/>
            <person name="Paasch A."/>
            <person name="Narechania A."/>
            <person name="Kim E."/>
        </authorList>
    </citation>
    <scope>NUCLEOTIDE SEQUENCE [LARGE SCALE GENOMIC DNA]</scope>
    <source>
        <strain evidence="2 3">PLY_AMNH</strain>
    </source>
</reference>
<evidence type="ECO:0000313" key="2">
    <source>
        <dbReference type="EMBL" id="KAK3242749.1"/>
    </source>
</evidence>
<evidence type="ECO:0000313" key="3">
    <source>
        <dbReference type="Proteomes" id="UP001190700"/>
    </source>
</evidence>
<proteinExistence type="predicted"/>
<name>A0AAE0BVG8_9CHLO</name>
<dbReference type="AlphaFoldDB" id="A0AAE0BVG8"/>
<keyword evidence="3" id="KW-1185">Reference proteome</keyword>